<dbReference type="InterPro" id="IPR014972">
    <property type="entry name" value="Phage_Mu_Gp37"/>
</dbReference>
<dbReference type="Pfam" id="PF08873">
    <property type="entry name" value="Phage_Mu_Gp37"/>
    <property type="match status" value="1"/>
</dbReference>
<dbReference type="EMBL" id="CP027657">
    <property type="protein sequence ID" value="AVO53651.1"/>
    <property type="molecule type" value="Genomic_DNA"/>
</dbReference>
<dbReference type="Proteomes" id="UP000238327">
    <property type="component" value="Chromosome"/>
</dbReference>
<reference evidence="2 3" key="1">
    <citation type="submission" date="2018-03" db="EMBL/GenBank/DDBJ databases">
        <title>Complete genome sequence and methylome analysis of Pseudomonas mendocina NEB 698.</title>
        <authorList>
            <person name="Morgan R.D."/>
        </authorList>
    </citation>
    <scope>NUCLEOTIDE SEQUENCE [LARGE SCALE GENOMIC DNA]</scope>
    <source>
        <strain evidence="2 3">NEB698</strain>
    </source>
</reference>
<name>A0A2R3QPD6_ECTME</name>
<feature type="region of interest" description="Disordered" evidence="1">
    <location>
        <begin position="176"/>
        <end position="198"/>
    </location>
</feature>
<evidence type="ECO:0000256" key="1">
    <source>
        <dbReference type="SAM" id="MobiDB-lite"/>
    </source>
</evidence>
<evidence type="ECO:0008006" key="4">
    <source>
        <dbReference type="Google" id="ProtNLM"/>
    </source>
</evidence>
<proteinExistence type="predicted"/>
<gene>
    <name evidence="2" type="ORF">C7A17_13015</name>
</gene>
<evidence type="ECO:0000313" key="2">
    <source>
        <dbReference type="EMBL" id="AVO53651.1"/>
    </source>
</evidence>
<evidence type="ECO:0000313" key="3">
    <source>
        <dbReference type="Proteomes" id="UP000238327"/>
    </source>
</evidence>
<organism evidence="2 3">
    <name type="scientific">Ectopseudomonas mendocina</name>
    <name type="common">Pseudomonas mendocina</name>
    <dbReference type="NCBI Taxonomy" id="300"/>
    <lineage>
        <taxon>Bacteria</taxon>
        <taxon>Pseudomonadati</taxon>
        <taxon>Pseudomonadota</taxon>
        <taxon>Gammaproteobacteria</taxon>
        <taxon>Pseudomonadales</taxon>
        <taxon>Pseudomonadaceae</taxon>
        <taxon>Ectopseudomonas</taxon>
    </lineage>
</organism>
<dbReference type="AlphaFoldDB" id="A0A2R3QPD6"/>
<accession>A0A2R3QPD6</accession>
<protein>
    <recommendedName>
        <fullName evidence="4">DUF1834 family protein</fullName>
    </recommendedName>
</protein>
<sequence>MACAARSRGAPMLSAIEDAIAERCHKVAGAYVSTIQELPGAWDDSSLAEILSDLPGIYINWSGGAAAAGSRALLDSQYGVYIVTGQNSNERVRRRGDASMVGAYQLLERVVPGLHGLSIEGIGTLQLERLENLYSAQAEQHGVAIYGAFFVLNKLLFPAALSSAGLADFTHYHSNSKVPDGPDSETHLTLPAGSEVQP</sequence>